<accession>A0A1Q2CM79</accession>
<dbReference type="Pfam" id="PF02922">
    <property type="entry name" value="CBM_48"/>
    <property type="match status" value="1"/>
</dbReference>
<dbReference type="InterPro" id="IPR014756">
    <property type="entry name" value="Ig_E-set"/>
</dbReference>
<dbReference type="InterPro" id="IPR017853">
    <property type="entry name" value="GH"/>
</dbReference>
<dbReference type="NCBIfam" id="TIGR02100">
    <property type="entry name" value="glgX_debranch"/>
    <property type="match status" value="1"/>
</dbReference>
<feature type="region of interest" description="Disordered" evidence="4">
    <location>
        <begin position="704"/>
        <end position="790"/>
    </location>
</feature>
<keyword evidence="3" id="KW-0326">Glycosidase</keyword>
<dbReference type="SUPFAM" id="SSF81296">
    <property type="entry name" value="E set domains"/>
    <property type="match status" value="1"/>
</dbReference>
<dbReference type="SUPFAM" id="SSF51011">
    <property type="entry name" value="Glycosyl hydrolase domain"/>
    <property type="match status" value="1"/>
</dbReference>
<dbReference type="STRING" id="1332264.BW730_06485"/>
<feature type="domain" description="Glycosyl hydrolase family 13 catalytic" evidence="5">
    <location>
        <begin position="155"/>
        <end position="565"/>
    </location>
</feature>
<evidence type="ECO:0000256" key="4">
    <source>
        <dbReference type="SAM" id="MobiDB-lite"/>
    </source>
</evidence>
<sequence length="790" mass="87856">MQIPDTSRLGARVTDIGVAFGLWAPRADKVELALIDGRNKQHNHHMHRDEHGIWTLEVPGIGAGQQYGFRVHGDWDPSDGSRFNPARLLLDPYARAIVGGIDFRGPILDHVAGNPDTMSTEDSFGAVPVSVVVADSPPPTPIARRRTMAESVIYETHLRGYTKLHPDVPEHLRGSYLGMADPAVIEHLVGLGVTAVEFLPLQHFVSEPFIAHKGLRNYWGYNTLGFFAPHAAYAPRGTVGNQVTDFKQMVSALHEAGIEVLLDVVYNHTGEGGHEGPTLSMRGIDHDAYYRLTNDRRDDYDVTGCGNSVNTAHPMVLQLVLDSLRYWVTEMGVDGFRFDLATTLIRDWHQHVDHDHPFKRAIASDPAFEGIKMIAEPWDIGPYGYQVGAWGPGWSEWNDRFRDHVRDYWRGSVHGVQELATRLAGSPDLFDRPGRSPQASINFVTAHDGFTMRDLVSYDVKHNLANGEANRDGTDNNHSWNHGWEGDAPDPALNALRRRQVLNLMATQILAAGTPMITAGDEFGRTQKGNNNAYCQDSPLSWVDWGYPDVWRDVQDRVAALLRLRAEHESLRMDRFAYHTEVIGENGENLQRVDLTWMDGTNGQMGEDAWHDGSRRLLGMYVSNEREAFLTWFNSAPDPVTVVLPGLPWGSRFEVAWHSGDEGEVPIGEALAARSEVEVPGRSVTVMRVDVPLSSRDLLELQAEASTAPRPDPPPVRVSAGQAPDRRGPRPLGLPCDRAVPSPKQQAHRPDRGRLRPHPGQRSVPRSRGRRLPRQGGDPRAAARAGQRFP</sequence>
<reference evidence="7" key="1">
    <citation type="submission" date="2017-02" db="EMBL/GenBank/DDBJ databases">
        <title>Tessaracoccus aquaemaris sp. nov., isolated from the intestine of a Korean rockfish, Sebastes schlegelii, in a marine aquaculture pond.</title>
        <authorList>
            <person name="Tak E.J."/>
            <person name="Bae J.-W."/>
        </authorList>
    </citation>
    <scope>NUCLEOTIDE SEQUENCE [LARGE SCALE GENOMIC DNA]</scope>
    <source>
        <strain evidence="7">NSG39</strain>
    </source>
</reference>
<feature type="compositionally biased region" description="Basic residues" evidence="4">
    <location>
        <begin position="755"/>
        <end position="773"/>
    </location>
</feature>
<dbReference type="AlphaFoldDB" id="A0A1Q2CM79"/>
<name>A0A1Q2CM79_9ACTN</name>
<evidence type="ECO:0000256" key="3">
    <source>
        <dbReference type="ARBA" id="ARBA00023295"/>
    </source>
</evidence>
<dbReference type="Proteomes" id="UP000188145">
    <property type="component" value="Chromosome"/>
</dbReference>
<dbReference type="SUPFAM" id="SSF51445">
    <property type="entry name" value="(Trans)glycosidases"/>
    <property type="match status" value="1"/>
</dbReference>
<dbReference type="GO" id="GO:0005980">
    <property type="term" value="P:glycogen catabolic process"/>
    <property type="evidence" value="ECO:0007669"/>
    <property type="project" value="InterPro"/>
</dbReference>
<keyword evidence="2" id="KW-0378">Hydrolase</keyword>
<evidence type="ECO:0000256" key="1">
    <source>
        <dbReference type="ARBA" id="ARBA00008061"/>
    </source>
</evidence>
<dbReference type="EMBL" id="CP019606">
    <property type="protein sequence ID" value="AQP47206.1"/>
    <property type="molecule type" value="Genomic_DNA"/>
</dbReference>
<evidence type="ECO:0000313" key="7">
    <source>
        <dbReference type="Proteomes" id="UP000188145"/>
    </source>
</evidence>
<dbReference type="InterPro" id="IPR011837">
    <property type="entry name" value="Glycogen_debranch_GlgX"/>
</dbReference>
<protein>
    <submittedName>
        <fullName evidence="6">Glycogen debranching enzyme GlgX</fullName>
    </submittedName>
</protein>
<dbReference type="InterPro" id="IPR044505">
    <property type="entry name" value="GlgX_Isoamylase_N_E_set"/>
</dbReference>
<dbReference type="Gene3D" id="2.60.40.10">
    <property type="entry name" value="Immunoglobulins"/>
    <property type="match status" value="1"/>
</dbReference>
<dbReference type="GO" id="GO:0004135">
    <property type="term" value="F:amylo-alpha-1,6-glucosidase activity"/>
    <property type="evidence" value="ECO:0007669"/>
    <property type="project" value="InterPro"/>
</dbReference>
<evidence type="ECO:0000256" key="2">
    <source>
        <dbReference type="ARBA" id="ARBA00022801"/>
    </source>
</evidence>
<dbReference type="PANTHER" id="PTHR43002">
    <property type="entry name" value="GLYCOGEN DEBRANCHING ENZYME"/>
    <property type="match status" value="1"/>
</dbReference>
<dbReference type="Gene3D" id="2.60.40.1180">
    <property type="entry name" value="Golgi alpha-mannosidase II"/>
    <property type="match status" value="1"/>
</dbReference>
<dbReference type="InterPro" id="IPR006047">
    <property type="entry name" value="GH13_cat_dom"/>
</dbReference>
<dbReference type="KEGG" id="tes:BW730_06485"/>
<dbReference type="SMART" id="SM00642">
    <property type="entry name" value="Aamy"/>
    <property type="match status" value="1"/>
</dbReference>
<organism evidence="6 7">
    <name type="scientific">Tessaracoccus aquimaris</name>
    <dbReference type="NCBI Taxonomy" id="1332264"/>
    <lineage>
        <taxon>Bacteria</taxon>
        <taxon>Bacillati</taxon>
        <taxon>Actinomycetota</taxon>
        <taxon>Actinomycetes</taxon>
        <taxon>Propionibacteriales</taxon>
        <taxon>Propionibacteriaceae</taxon>
        <taxon>Tessaracoccus</taxon>
    </lineage>
</organism>
<evidence type="ECO:0000313" key="6">
    <source>
        <dbReference type="EMBL" id="AQP47206.1"/>
    </source>
</evidence>
<dbReference type="InterPro" id="IPR013783">
    <property type="entry name" value="Ig-like_fold"/>
</dbReference>
<evidence type="ECO:0000259" key="5">
    <source>
        <dbReference type="SMART" id="SM00642"/>
    </source>
</evidence>
<proteinExistence type="inferred from homology"/>
<gene>
    <name evidence="6" type="ORF">BW730_06485</name>
</gene>
<dbReference type="InterPro" id="IPR004193">
    <property type="entry name" value="Glyco_hydro_13_N"/>
</dbReference>
<dbReference type="Gene3D" id="3.20.20.80">
    <property type="entry name" value="Glycosidases"/>
    <property type="match status" value="1"/>
</dbReference>
<dbReference type="InterPro" id="IPR013780">
    <property type="entry name" value="Glyco_hydro_b"/>
</dbReference>
<dbReference type="CDD" id="cd11326">
    <property type="entry name" value="AmyAc_Glg_debranch"/>
    <property type="match status" value="1"/>
</dbReference>
<dbReference type="CDD" id="cd02856">
    <property type="entry name" value="E_set_GDE_Isoamylase_N"/>
    <property type="match status" value="1"/>
</dbReference>
<comment type="similarity">
    <text evidence="1">Belongs to the glycosyl hydrolase 13 family.</text>
</comment>
<keyword evidence="7" id="KW-1185">Reference proteome</keyword>